<dbReference type="PANTHER" id="PTHR46082:SF6">
    <property type="entry name" value="AAA+ ATPASE DOMAIN-CONTAINING PROTEIN-RELATED"/>
    <property type="match status" value="1"/>
</dbReference>
<keyword evidence="4" id="KW-1185">Reference proteome</keyword>
<dbReference type="GO" id="GO:0043531">
    <property type="term" value="F:ADP binding"/>
    <property type="evidence" value="ECO:0007669"/>
    <property type="project" value="InterPro"/>
</dbReference>
<name>A0A1L9N108_ASPTC</name>
<dbReference type="Pfam" id="PF01048">
    <property type="entry name" value="PNP_UDP_1"/>
    <property type="match status" value="1"/>
</dbReference>
<dbReference type="SUPFAM" id="SSF53167">
    <property type="entry name" value="Purine and uridine phosphorylases"/>
    <property type="match status" value="1"/>
</dbReference>
<dbReference type="OMA" id="WDELPSC"/>
<evidence type="ECO:0008006" key="5">
    <source>
        <dbReference type="Google" id="ProtNLM"/>
    </source>
</evidence>
<dbReference type="InterPro" id="IPR053137">
    <property type="entry name" value="NLR-like"/>
</dbReference>
<dbReference type="Gene3D" id="3.40.50.300">
    <property type="entry name" value="P-loop containing nucleotide triphosphate hydrolases"/>
    <property type="match status" value="1"/>
</dbReference>
<dbReference type="Gene3D" id="3.40.50.1580">
    <property type="entry name" value="Nucleoside phosphorylase domain"/>
    <property type="match status" value="1"/>
</dbReference>
<dbReference type="STRING" id="767770.A0A1L9N108"/>
<dbReference type="AlphaFoldDB" id="A0A1L9N108"/>
<gene>
    <name evidence="3" type="ORF">ASPTUDRAFT_123282</name>
</gene>
<sequence length="771" mass="86378">MRPERRDDFTIAIICTLPIEGDAVEALFDETYDRSCKRYGKQQGDTNSYINGKIGRHNVVLCRLPRIGNGSAASVASSLQTSYTSIQLALVVGICGGAPRIGKDQEIFLGDIVISDSAIEYDFGRQYPSGFQRKTGIKDTLGRPNREIRTLLNAMAARRTREQFQSEIMEYLRGMQQSENRWNHPEIDDILFDSHYGHTHRDPAAECSCLELDSLDQICEEALQSDCSTIGCDKNRIVRSRESPETHHVSIHIGTVGSADIAMKSGQHRENLFKEEKVIAFESTGAGVWDTFPCIILKGVSDYADGHICKAWEAYAAAAAASGAKAFLDYWRPYDQEELLVTRHLMVPFERNPRFVGRQNELVELAKLTCAPGGPSRLAISGLGGTGKTQIALELAYHMHDDDTRYSIFWIPCTTHQAIETACIEIAQRLGIQCSDPTESKDRIKAYLNQTDEDWLLIFDGADDMDMWMNGSGTTAPLKDFLPFNRRVRIIFTTRNRKVAVKLASHDVIHVGDLDEAAGVGLLEKSLIQQDLVQDKDAATYLIKQLAFVPQAITQAAAYMNENGIGVYDYMMLLHEQEEDVVELLSEDLQADGCYEASVNPIVLTWFASFRQIEKLDSLAAEYLSLLACLSQQSISESFLPRPVSRKKMVEALGLLSAYSFITILPGDKCITMHRLVHLAARHWLRSEGRLELYTHKAAERLSEVLNNGHINEKNRRQYVQHAEFLLHELHSMAVQAQWNIRVSSGGDESAAEEEELLLQGTNTLSHNLEP</sequence>
<dbReference type="OrthoDB" id="1577640at2759"/>
<dbReference type="InterPro" id="IPR000845">
    <property type="entry name" value="Nucleoside_phosphorylase_d"/>
</dbReference>
<evidence type="ECO:0000313" key="3">
    <source>
        <dbReference type="EMBL" id="OJI82984.1"/>
    </source>
</evidence>
<feature type="domain" description="NB-ARC" evidence="1">
    <location>
        <begin position="374"/>
        <end position="530"/>
    </location>
</feature>
<dbReference type="InterPro" id="IPR035994">
    <property type="entry name" value="Nucleoside_phosphorylase_sf"/>
</dbReference>
<dbReference type="GO" id="GO:0009116">
    <property type="term" value="P:nucleoside metabolic process"/>
    <property type="evidence" value="ECO:0007669"/>
    <property type="project" value="InterPro"/>
</dbReference>
<protein>
    <recommendedName>
        <fullName evidence="5">AAA+ ATPase domain-containing protein</fullName>
    </recommendedName>
</protein>
<dbReference type="PANTHER" id="PTHR46082">
    <property type="entry name" value="ATP/GTP-BINDING PROTEIN-RELATED"/>
    <property type="match status" value="1"/>
</dbReference>
<dbReference type="SUPFAM" id="SSF52540">
    <property type="entry name" value="P-loop containing nucleoside triphosphate hydrolases"/>
    <property type="match status" value="1"/>
</dbReference>
<accession>A0A1L9N108</accession>
<evidence type="ECO:0000259" key="2">
    <source>
        <dbReference type="Pfam" id="PF01048"/>
    </source>
</evidence>
<evidence type="ECO:0000313" key="4">
    <source>
        <dbReference type="Proteomes" id="UP000184304"/>
    </source>
</evidence>
<evidence type="ECO:0000259" key="1">
    <source>
        <dbReference type="Pfam" id="PF00931"/>
    </source>
</evidence>
<organism evidence="3 4">
    <name type="scientific">Aspergillus tubingensis (strain CBS 134.48)</name>
    <dbReference type="NCBI Taxonomy" id="767770"/>
    <lineage>
        <taxon>Eukaryota</taxon>
        <taxon>Fungi</taxon>
        <taxon>Dikarya</taxon>
        <taxon>Ascomycota</taxon>
        <taxon>Pezizomycotina</taxon>
        <taxon>Eurotiomycetes</taxon>
        <taxon>Eurotiomycetidae</taxon>
        <taxon>Eurotiales</taxon>
        <taxon>Aspergillaceae</taxon>
        <taxon>Aspergillus</taxon>
        <taxon>Aspergillus subgen. Circumdati</taxon>
    </lineage>
</organism>
<dbReference type="VEuPathDB" id="FungiDB:ASPTUDRAFT_123282"/>
<dbReference type="InterPro" id="IPR027417">
    <property type="entry name" value="P-loop_NTPase"/>
</dbReference>
<dbReference type="Proteomes" id="UP000184304">
    <property type="component" value="Unassembled WGS sequence"/>
</dbReference>
<dbReference type="EMBL" id="KV878204">
    <property type="protein sequence ID" value="OJI82984.1"/>
    <property type="molecule type" value="Genomic_DNA"/>
</dbReference>
<proteinExistence type="predicted"/>
<dbReference type="Pfam" id="PF00931">
    <property type="entry name" value="NB-ARC"/>
    <property type="match status" value="1"/>
</dbReference>
<dbReference type="InterPro" id="IPR002182">
    <property type="entry name" value="NB-ARC"/>
</dbReference>
<feature type="domain" description="Nucleoside phosphorylase" evidence="2">
    <location>
        <begin position="10"/>
        <end position="133"/>
    </location>
</feature>
<reference evidence="4" key="1">
    <citation type="journal article" date="2017" name="Genome Biol.">
        <title>Comparative genomics reveals high biological diversity and specific adaptations in the industrially and medically important fungal genus Aspergillus.</title>
        <authorList>
            <person name="de Vries R.P."/>
            <person name="Riley R."/>
            <person name="Wiebenga A."/>
            <person name="Aguilar-Osorio G."/>
            <person name="Amillis S."/>
            <person name="Uchima C.A."/>
            <person name="Anderluh G."/>
            <person name="Asadollahi M."/>
            <person name="Askin M."/>
            <person name="Barry K."/>
            <person name="Battaglia E."/>
            <person name="Bayram O."/>
            <person name="Benocci T."/>
            <person name="Braus-Stromeyer S.A."/>
            <person name="Caldana C."/>
            <person name="Canovas D."/>
            <person name="Cerqueira G.C."/>
            <person name="Chen F."/>
            <person name="Chen W."/>
            <person name="Choi C."/>
            <person name="Clum A."/>
            <person name="Dos Santos R.A."/>
            <person name="Damasio A.R."/>
            <person name="Diallinas G."/>
            <person name="Emri T."/>
            <person name="Fekete E."/>
            <person name="Flipphi M."/>
            <person name="Freyberg S."/>
            <person name="Gallo A."/>
            <person name="Gournas C."/>
            <person name="Habgood R."/>
            <person name="Hainaut M."/>
            <person name="Harispe M.L."/>
            <person name="Henrissat B."/>
            <person name="Hilden K.S."/>
            <person name="Hope R."/>
            <person name="Hossain A."/>
            <person name="Karabika E."/>
            <person name="Karaffa L."/>
            <person name="Karanyi Z."/>
            <person name="Krasevec N."/>
            <person name="Kuo A."/>
            <person name="Kusch H."/>
            <person name="LaButti K."/>
            <person name="Lagendijk E.L."/>
            <person name="Lapidus A."/>
            <person name="Levasseur A."/>
            <person name="Lindquist E."/>
            <person name="Lipzen A."/>
            <person name="Logrieco A.F."/>
            <person name="MacCabe A."/>
            <person name="Maekelae M.R."/>
            <person name="Malavazi I."/>
            <person name="Melin P."/>
            <person name="Meyer V."/>
            <person name="Mielnichuk N."/>
            <person name="Miskei M."/>
            <person name="Molnar A.P."/>
            <person name="Mule G."/>
            <person name="Ngan C.Y."/>
            <person name="Orejas M."/>
            <person name="Orosz E."/>
            <person name="Ouedraogo J.P."/>
            <person name="Overkamp K.M."/>
            <person name="Park H.-S."/>
            <person name="Perrone G."/>
            <person name="Piumi F."/>
            <person name="Punt P.J."/>
            <person name="Ram A.F."/>
            <person name="Ramon A."/>
            <person name="Rauscher S."/>
            <person name="Record E."/>
            <person name="Riano-Pachon D.M."/>
            <person name="Robert V."/>
            <person name="Roehrig J."/>
            <person name="Ruller R."/>
            <person name="Salamov A."/>
            <person name="Salih N.S."/>
            <person name="Samson R.A."/>
            <person name="Sandor E."/>
            <person name="Sanguinetti M."/>
            <person name="Schuetze T."/>
            <person name="Sepcic K."/>
            <person name="Shelest E."/>
            <person name="Sherlock G."/>
            <person name="Sophianopoulou V."/>
            <person name="Squina F.M."/>
            <person name="Sun H."/>
            <person name="Susca A."/>
            <person name="Todd R.B."/>
            <person name="Tsang A."/>
            <person name="Unkles S.E."/>
            <person name="van de Wiele N."/>
            <person name="van Rossen-Uffink D."/>
            <person name="Oliveira J.V."/>
            <person name="Vesth T.C."/>
            <person name="Visser J."/>
            <person name="Yu J.-H."/>
            <person name="Zhou M."/>
            <person name="Andersen M.R."/>
            <person name="Archer D.B."/>
            <person name="Baker S.E."/>
            <person name="Benoit I."/>
            <person name="Brakhage A.A."/>
            <person name="Braus G.H."/>
            <person name="Fischer R."/>
            <person name="Frisvad J.C."/>
            <person name="Goldman G.H."/>
            <person name="Houbraken J."/>
            <person name="Oakley B."/>
            <person name="Pocsi I."/>
            <person name="Scazzocchio C."/>
            <person name="Seiboth B."/>
            <person name="vanKuyk P.A."/>
            <person name="Wortman J."/>
            <person name="Dyer P.S."/>
            <person name="Grigoriev I.V."/>
        </authorList>
    </citation>
    <scope>NUCLEOTIDE SEQUENCE [LARGE SCALE GENOMIC DNA]</scope>
    <source>
        <strain evidence="4">CBS 134.48</strain>
    </source>
</reference>
<dbReference type="GO" id="GO:0003824">
    <property type="term" value="F:catalytic activity"/>
    <property type="evidence" value="ECO:0007669"/>
    <property type="project" value="InterPro"/>
</dbReference>